<feature type="region of interest" description="Disordered" evidence="1">
    <location>
        <begin position="179"/>
        <end position="210"/>
    </location>
</feature>
<dbReference type="PROSITE" id="PS51257">
    <property type="entry name" value="PROKAR_LIPOPROTEIN"/>
    <property type="match status" value="1"/>
</dbReference>
<organism evidence="3 4">
    <name type="scientific">Viridothelium virens</name>
    <name type="common">Speckled blister lichen</name>
    <name type="synonym">Trypethelium virens</name>
    <dbReference type="NCBI Taxonomy" id="1048519"/>
    <lineage>
        <taxon>Eukaryota</taxon>
        <taxon>Fungi</taxon>
        <taxon>Dikarya</taxon>
        <taxon>Ascomycota</taxon>
        <taxon>Pezizomycotina</taxon>
        <taxon>Dothideomycetes</taxon>
        <taxon>Dothideomycetes incertae sedis</taxon>
        <taxon>Trypetheliales</taxon>
        <taxon>Trypetheliaceae</taxon>
        <taxon>Viridothelium</taxon>
    </lineage>
</organism>
<accession>A0A6A6H394</accession>
<proteinExistence type="predicted"/>
<evidence type="ECO:0000256" key="2">
    <source>
        <dbReference type="SAM" id="SignalP"/>
    </source>
</evidence>
<sequence>MLRTAALWSFILIACWIFGSRYFDGVEGAPANIEPSIEQEVARTSSSFTKVLARTFNHAEGFPENRLPQLLHKKANDTIDMTSPNSDNGPESDDDSDLDEDDASTDLSSEEPLPSATPSVSTHNPPKDAADTSWIYYLVCGHSTSMTMGDYEAYHALRATPLPRSISYLPPPASSYTSKAEPYPKAVPGAGSPPVIPTVTSPPRPIRRDSAGSVCSDIRCIGSSCEPIATSSSTSSSTRKRPCEIKGNSAGTGSCVCTNGATISPFRGVCPWTALPPQASRSTGPPTTSGIEYPFTTTSSGDVIECKTWMVSPWDITDTNTNHVNSYCYGSSAIISTTSQKPSVTVEIGNSSINVGTLTGPPLYTTVSSALSQLCPGASLCSMGDSATVTVDHVPYIDVVNEMEDRGQLMISVLASSFNSVDMRDFMIGMIALAVNSSATGKSCWNETNRDYNPVDPFGASPETKTACNAAGFIGFQYVDASGFQYLDAYFEFRVEETKGEWICDEVIENIGSELQGAFPEFKEGIKLGEMGLNLVCQIAAAAATVDETSAGNGLSGFLSVVTQVLAD</sequence>
<evidence type="ECO:0008006" key="5">
    <source>
        <dbReference type="Google" id="ProtNLM"/>
    </source>
</evidence>
<feature type="compositionally biased region" description="Pro residues" evidence="1">
    <location>
        <begin position="194"/>
        <end position="204"/>
    </location>
</feature>
<evidence type="ECO:0000313" key="3">
    <source>
        <dbReference type="EMBL" id="KAF2232566.1"/>
    </source>
</evidence>
<keyword evidence="2" id="KW-0732">Signal</keyword>
<dbReference type="AlphaFoldDB" id="A0A6A6H394"/>
<keyword evidence="4" id="KW-1185">Reference proteome</keyword>
<name>A0A6A6H394_VIRVR</name>
<feature type="signal peptide" evidence="2">
    <location>
        <begin position="1"/>
        <end position="28"/>
    </location>
</feature>
<gene>
    <name evidence="3" type="ORF">EV356DRAFT_517324</name>
</gene>
<protein>
    <recommendedName>
        <fullName evidence="5">Glycoside hydrolase family 18 protein</fullName>
    </recommendedName>
</protein>
<dbReference type="Proteomes" id="UP000800092">
    <property type="component" value="Unassembled WGS sequence"/>
</dbReference>
<feature type="region of interest" description="Disordered" evidence="1">
    <location>
        <begin position="78"/>
        <end position="126"/>
    </location>
</feature>
<feature type="compositionally biased region" description="Acidic residues" evidence="1">
    <location>
        <begin position="90"/>
        <end position="104"/>
    </location>
</feature>
<evidence type="ECO:0000256" key="1">
    <source>
        <dbReference type="SAM" id="MobiDB-lite"/>
    </source>
</evidence>
<dbReference type="OrthoDB" id="1896086at2759"/>
<reference evidence="3" key="1">
    <citation type="journal article" date="2020" name="Stud. Mycol.">
        <title>101 Dothideomycetes genomes: a test case for predicting lifestyles and emergence of pathogens.</title>
        <authorList>
            <person name="Haridas S."/>
            <person name="Albert R."/>
            <person name="Binder M."/>
            <person name="Bloem J."/>
            <person name="Labutti K."/>
            <person name="Salamov A."/>
            <person name="Andreopoulos B."/>
            <person name="Baker S."/>
            <person name="Barry K."/>
            <person name="Bills G."/>
            <person name="Bluhm B."/>
            <person name="Cannon C."/>
            <person name="Castanera R."/>
            <person name="Culley D."/>
            <person name="Daum C."/>
            <person name="Ezra D."/>
            <person name="Gonzalez J."/>
            <person name="Henrissat B."/>
            <person name="Kuo A."/>
            <person name="Liang C."/>
            <person name="Lipzen A."/>
            <person name="Lutzoni F."/>
            <person name="Magnuson J."/>
            <person name="Mondo S."/>
            <person name="Nolan M."/>
            <person name="Ohm R."/>
            <person name="Pangilinan J."/>
            <person name="Park H.-J."/>
            <person name="Ramirez L."/>
            <person name="Alfaro M."/>
            <person name="Sun H."/>
            <person name="Tritt A."/>
            <person name="Yoshinaga Y."/>
            <person name="Zwiers L.-H."/>
            <person name="Turgeon B."/>
            <person name="Goodwin S."/>
            <person name="Spatafora J."/>
            <person name="Crous P."/>
            <person name="Grigoriev I."/>
        </authorList>
    </citation>
    <scope>NUCLEOTIDE SEQUENCE</scope>
    <source>
        <strain evidence="3">Tuck. ex Michener</strain>
    </source>
</reference>
<feature type="chain" id="PRO_5025677195" description="Glycoside hydrolase family 18 protein" evidence="2">
    <location>
        <begin position="29"/>
        <end position="568"/>
    </location>
</feature>
<dbReference type="EMBL" id="ML991814">
    <property type="protein sequence ID" value="KAF2232566.1"/>
    <property type="molecule type" value="Genomic_DNA"/>
</dbReference>
<evidence type="ECO:0000313" key="4">
    <source>
        <dbReference type="Proteomes" id="UP000800092"/>
    </source>
</evidence>